<dbReference type="InterPro" id="IPR007201">
    <property type="entry name" value="Mei2-like_Rrm_C"/>
</dbReference>
<dbReference type="OrthoDB" id="417481at2759"/>
<dbReference type="GO" id="GO:0003676">
    <property type="term" value="F:nucleic acid binding"/>
    <property type="evidence" value="ECO:0007669"/>
    <property type="project" value="InterPro"/>
</dbReference>
<evidence type="ECO:0000259" key="1">
    <source>
        <dbReference type="Pfam" id="PF04059"/>
    </source>
</evidence>
<evidence type="ECO:0000313" key="2">
    <source>
        <dbReference type="EMBL" id="CAE8593666.1"/>
    </source>
</evidence>
<comment type="caution">
    <text evidence="2">The sequence shown here is derived from an EMBL/GenBank/DDBJ whole genome shotgun (WGS) entry which is preliminary data.</text>
</comment>
<dbReference type="SUPFAM" id="SSF54928">
    <property type="entry name" value="RNA-binding domain, RBD"/>
    <property type="match status" value="1"/>
</dbReference>
<feature type="domain" description="Mei2-like C-terminal RNA recognition motif" evidence="1">
    <location>
        <begin position="6"/>
        <end position="64"/>
    </location>
</feature>
<dbReference type="InterPro" id="IPR012677">
    <property type="entry name" value="Nucleotide-bd_a/b_plait_sf"/>
</dbReference>
<name>A0A813E4S4_POLGL</name>
<dbReference type="EMBL" id="CAJNNV010006473">
    <property type="protein sequence ID" value="CAE8593666.1"/>
    <property type="molecule type" value="Genomic_DNA"/>
</dbReference>
<feature type="non-terminal residue" evidence="2">
    <location>
        <position position="1"/>
    </location>
</feature>
<sequence length="171" mass="19326">IDDLSRMTVMIRNVPPEFSRNALLQLLHDVGFQKRYTFVYLPVDFTHGLGLGYALIGMEHHEAAKELLQRLQGICFPGAVDRSCRCQASWNEPHRGLEEHIERYRNSPVMHPSMPDEYKPAIFANGVRVDFPPPTKTIRPPRIRHAKPDTKAVDAAPPAVLAAALPPMMMH</sequence>
<gene>
    <name evidence="2" type="ORF">PGLA1383_LOCUS12255</name>
</gene>
<proteinExistence type="predicted"/>
<reference evidence="2" key="1">
    <citation type="submission" date="2021-02" db="EMBL/GenBank/DDBJ databases">
        <authorList>
            <person name="Dougan E. K."/>
            <person name="Rhodes N."/>
            <person name="Thang M."/>
            <person name="Chan C."/>
        </authorList>
    </citation>
    <scope>NUCLEOTIDE SEQUENCE</scope>
</reference>
<protein>
    <recommendedName>
        <fullName evidence="1">Mei2-like C-terminal RNA recognition motif domain-containing protein</fullName>
    </recommendedName>
</protein>
<dbReference type="Gene3D" id="3.30.70.330">
    <property type="match status" value="1"/>
</dbReference>
<dbReference type="OMA" id="GMEHHEA"/>
<dbReference type="Proteomes" id="UP000654075">
    <property type="component" value="Unassembled WGS sequence"/>
</dbReference>
<organism evidence="2 3">
    <name type="scientific">Polarella glacialis</name>
    <name type="common">Dinoflagellate</name>
    <dbReference type="NCBI Taxonomy" id="89957"/>
    <lineage>
        <taxon>Eukaryota</taxon>
        <taxon>Sar</taxon>
        <taxon>Alveolata</taxon>
        <taxon>Dinophyceae</taxon>
        <taxon>Suessiales</taxon>
        <taxon>Suessiaceae</taxon>
        <taxon>Polarella</taxon>
    </lineage>
</organism>
<dbReference type="Pfam" id="PF04059">
    <property type="entry name" value="RRM_2"/>
    <property type="match status" value="1"/>
</dbReference>
<dbReference type="InterPro" id="IPR035979">
    <property type="entry name" value="RBD_domain_sf"/>
</dbReference>
<evidence type="ECO:0000313" key="3">
    <source>
        <dbReference type="Proteomes" id="UP000654075"/>
    </source>
</evidence>
<dbReference type="AlphaFoldDB" id="A0A813E4S4"/>
<keyword evidence="3" id="KW-1185">Reference proteome</keyword>
<accession>A0A813E4S4</accession>